<reference evidence="8" key="3">
    <citation type="submission" date="2025-08" db="UniProtKB">
        <authorList>
            <consortium name="Ensembl"/>
        </authorList>
    </citation>
    <scope>IDENTIFICATION</scope>
    <source>
        <strain evidence="8">JP 163 A</strain>
    </source>
</reference>
<evidence type="ECO:0000256" key="2">
    <source>
        <dbReference type="ARBA" id="ARBA00001946"/>
    </source>
</evidence>
<dbReference type="SUPFAM" id="SSF56784">
    <property type="entry name" value="HAD-like"/>
    <property type="match status" value="1"/>
</dbReference>
<feature type="compositionally biased region" description="Basic and acidic residues" evidence="6">
    <location>
        <begin position="565"/>
        <end position="578"/>
    </location>
</feature>
<evidence type="ECO:0000313" key="9">
    <source>
        <dbReference type="Proteomes" id="UP000002852"/>
    </source>
</evidence>
<dbReference type="InterPro" id="IPR007651">
    <property type="entry name" value="Lipin_N"/>
</dbReference>
<evidence type="ECO:0000259" key="7">
    <source>
        <dbReference type="SMART" id="SM00775"/>
    </source>
</evidence>
<keyword evidence="9" id="KW-1185">Reference proteome</keyword>
<dbReference type="PANTHER" id="PTHR12181">
    <property type="entry name" value="LIPIN"/>
    <property type="match status" value="1"/>
</dbReference>
<dbReference type="PANTHER" id="PTHR12181:SF10">
    <property type="entry name" value="PHOSPHATIDATE PHOSPHATASE LPIN1"/>
    <property type="match status" value="1"/>
</dbReference>
<dbReference type="Pfam" id="PF04571">
    <property type="entry name" value="Lipin_N"/>
    <property type="match status" value="1"/>
</dbReference>
<feature type="compositionally biased region" description="Acidic residues" evidence="6">
    <location>
        <begin position="861"/>
        <end position="871"/>
    </location>
</feature>
<dbReference type="InterPro" id="IPR013209">
    <property type="entry name" value="LNS2"/>
</dbReference>
<feature type="region of interest" description="Disordered" evidence="6">
    <location>
        <begin position="365"/>
        <end position="390"/>
    </location>
</feature>
<dbReference type="Pfam" id="PF08235">
    <property type="entry name" value="LNS2"/>
    <property type="match status" value="1"/>
</dbReference>
<comment type="cofactor">
    <cofactor evidence="2">
        <name>Mg(2+)</name>
        <dbReference type="ChEBI" id="CHEBI:18420"/>
    </cofactor>
</comment>
<dbReference type="GO" id="GO:0008195">
    <property type="term" value="F:phosphatidate phosphatase activity"/>
    <property type="evidence" value="ECO:0007669"/>
    <property type="project" value="UniProtKB-EC"/>
</dbReference>
<evidence type="ECO:0000256" key="4">
    <source>
        <dbReference type="ARBA" id="ARBA00012638"/>
    </source>
</evidence>
<comment type="similarity">
    <text evidence="3">Belongs to the lipin family.</text>
</comment>
<keyword evidence="5" id="KW-0378">Hydrolase</keyword>
<sequence length="871" mass="97448">MNYVGQLAGQVFVQVKELYRGLNPATLSGCIDVIVVQQPDGSLQCSPFHVRFGKMGVLRSREKVVDIEINGEPVSLHMKLGENGEAFFVTETEDTLEVVPAYLATSPIMTVGEELMQTELGRGASHHHGTLDNTPCSTLPVQSLGPQDGATSKKRRRRRRKARPEGGGGAGGRREDSGEEFSEDEDMFTIDLSSDEEKDGDSSRCVWGHGVQPCLITRSLSISYALLVQTQIPIKPYIMLGLNFVSCEMYFYSSPDDSASSTPKSDSELTNQTNPEMLWTWGELPQAAQVYTPRYVFLIYLYSQKKIYHLCRFLVNIVSFACFHPSVGVCCFSHVVKEAENVGPSSMEVETACSMSLKSLPGHLTEESYRESPVRNTDSPSKRKEKRSQHLGADGVYLDDITDLEPEVAALYFPKRGDTEIMMHVRSTNQSPQSVGSSGVDSGVDSLLDQIADLPHVAISLCGGLSDNKEITKEQFLDRAVSYQQFSENPSIIDDPNLVVKVGNKYYNWTTAAPVMLAMQVYQKPLPQASVENIMKEKMPKKGGRWWFSWRRRNSDSKSCLEYPSLKDDSSSSDEDHTSCNQMSESFQPEPVLNSAAGVCYKKTLRLTSDQLVSLQLKEGPNEVVFSVTTQYQGTCRCHGTIYLWSWDHKIIISDIDGTITRSDTLGHILPTLGKDWTHQGIARLYHRVSLNGYKFMYCSARAIGMAGMTRGYLHWVNERGTMLPLGPVLLSPSSLFSAFHREIIEKKPELFKIECLTDIKHLFYPNTEPFYAAFGNRATDVYSYKEVGIPLNRIFTVNPKGELIQEHAKTNISSFGRLCEMVDHVFPVLLQNEEADIPSSDSFDQNTDWRKQLPDSSSHEEDESQPIEAN</sequence>
<dbReference type="InterPro" id="IPR036412">
    <property type="entry name" value="HAD-like_sf"/>
</dbReference>
<dbReference type="SMART" id="SM00775">
    <property type="entry name" value="LNS2"/>
    <property type="match status" value="1"/>
</dbReference>
<dbReference type="InterPro" id="IPR026058">
    <property type="entry name" value="LIPIN"/>
</dbReference>
<reference evidence="9" key="2">
    <citation type="journal article" date="2013" name="Nat. Genet.">
        <title>The genome of the platyfish, Xiphophorus maculatus, provides insights into evolutionary adaptation and several complex traits.</title>
        <authorList>
            <person name="Schartl M."/>
            <person name="Walter R.B."/>
            <person name="Shen Y."/>
            <person name="Garcia T."/>
            <person name="Catchen J."/>
            <person name="Amores A."/>
            <person name="Braasch I."/>
            <person name="Chalopin D."/>
            <person name="Volff J.N."/>
            <person name="Lesch K.P."/>
            <person name="Bisazza A."/>
            <person name="Minx P."/>
            <person name="Hillier L."/>
            <person name="Wilson R.K."/>
            <person name="Fuerstenberg S."/>
            <person name="Boore J."/>
            <person name="Searle S."/>
            <person name="Postlethwait J.H."/>
            <person name="Warren W.C."/>
        </authorList>
    </citation>
    <scope>NUCLEOTIDE SEQUENCE [LARGE SCALE GENOMIC DNA]</scope>
    <source>
        <strain evidence="9">JP 163 A</strain>
    </source>
</reference>
<dbReference type="EC" id="3.1.3.4" evidence="4"/>
<protein>
    <recommendedName>
        <fullName evidence="4">phosphatidate phosphatase</fullName>
        <ecNumber evidence="4">3.1.3.4</ecNumber>
    </recommendedName>
</protein>
<organism evidence="8 9">
    <name type="scientific">Xiphophorus maculatus</name>
    <name type="common">Southern platyfish</name>
    <name type="synonym">Platypoecilus maculatus</name>
    <dbReference type="NCBI Taxonomy" id="8083"/>
    <lineage>
        <taxon>Eukaryota</taxon>
        <taxon>Metazoa</taxon>
        <taxon>Chordata</taxon>
        <taxon>Craniata</taxon>
        <taxon>Vertebrata</taxon>
        <taxon>Euteleostomi</taxon>
        <taxon>Actinopterygii</taxon>
        <taxon>Neopterygii</taxon>
        <taxon>Teleostei</taxon>
        <taxon>Neoteleostei</taxon>
        <taxon>Acanthomorphata</taxon>
        <taxon>Ovalentaria</taxon>
        <taxon>Atherinomorphae</taxon>
        <taxon>Cyprinodontiformes</taxon>
        <taxon>Poeciliidae</taxon>
        <taxon>Poeciliinae</taxon>
        <taxon>Xiphophorus</taxon>
    </lineage>
</organism>
<evidence type="ECO:0000256" key="5">
    <source>
        <dbReference type="ARBA" id="ARBA00022801"/>
    </source>
</evidence>
<evidence type="ECO:0000256" key="1">
    <source>
        <dbReference type="ARBA" id="ARBA00001180"/>
    </source>
</evidence>
<dbReference type="Pfam" id="PF16876">
    <property type="entry name" value="Lipin_mid"/>
    <property type="match status" value="1"/>
</dbReference>
<evidence type="ECO:0000313" key="8">
    <source>
        <dbReference type="Ensembl" id="ENSXMAP00000035544.1"/>
    </source>
</evidence>
<dbReference type="GO" id="GO:0003713">
    <property type="term" value="F:transcription coactivator activity"/>
    <property type="evidence" value="ECO:0007669"/>
    <property type="project" value="TreeGrafter"/>
</dbReference>
<dbReference type="GO" id="GO:0005634">
    <property type="term" value="C:nucleus"/>
    <property type="evidence" value="ECO:0007669"/>
    <property type="project" value="TreeGrafter"/>
</dbReference>
<feature type="domain" description="LNS2/PITP" evidence="7">
    <location>
        <begin position="651"/>
        <end position="807"/>
    </location>
</feature>
<dbReference type="Ensembl" id="ENSXMAT00000039297.1">
    <property type="protein sequence ID" value="ENSXMAP00000035544.1"/>
    <property type="gene ID" value="ENSXMAG00000017520.2"/>
</dbReference>
<feature type="region of interest" description="Disordered" evidence="6">
    <location>
        <begin position="838"/>
        <end position="871"/>
    </location>
</feature>
<dbReference type="GO" id="GO:0005741">
    <property type="term" value="C:mitochondrial outer membrane"/>
    <property type="evidence" value="ECO:0007669"/>
    <property type="project" value="TreeGrafter"/>
</dbReference>
<reference evidence="8" key="4">
    <citation type="submission" date="2025-09" db="UniProtKB">
        <authorList>
            <consortium name="Ensembl"/>
        </authorList>
    </citation>
    <scope>IDENTIFICATION</scope>
    <source>
        <strain evidence="8">JP 163 A</strain>
    </source>
</reference>
<evidence type="ECO:0000256" key="3">
    <source>
        <dbReference type="ARBA" id="ARBA00005476"/>
    </source>
</evidence>
<feature type="region of interest" description="Disordered" evidence="6">
    <location>
        <begin position="124"/>
        <end position="185"/>
    </location>
</feature>
<dbReference type="GeneTree" id="ENSGT00940000157219"/>
<name>A0A3B5QWF5_XIPMA</name>
<dbReference type="InterPro" id="IPR031315">
    <property type="entry name" value="LNS2/PITP"/>
</dbReference>
<reference evidence="9" key="1">
    <citation type="submission" date="2012-01" db="EMBL/GenBank/DDBJ databases">
        <authorList>
            <person name="Walter R."/>
            <person name="Schartl M."/>
            <person name="Warren W."/>
        </authorList>
    </citation>
    <scope>NUCLEOTIDE SEQUENCE [LARGE SCALE GENOMIC DNA]</scope>
    <source>
        <strain evidence="9">JP 163 A</strain>
    </source>
</reference>
<feature type="compositionally biased region" description="Polar residues" evidence="6">
    <location>
        <begin position="131"/>
        <end position="145"/>
    </location>
</feature>
<dbReference type="GO" id="GO:0019432">
    <property type="term" value="P:triglyceride biosynthetic process"/>
    <property type="evidence" value="ECO:0007669"/>
    <property type="project" value="TreeGrafter"/>
</dbReference>
<proteinExistence type="inferred from homology"/>
<dbReference type="Proteomes" id="UP000002852">
    <property type="component" value="Unassembled WGS sequence"/>
</dbReference>
<dbReference type="GO" id="GO:0032869">
    <property type="term" value="P:cellular response to insulin stimulus"/>
    <property type="evidence" value="ECO:0007669"/>
    <property type="project" value="TreeGrafter"/>
</dbReference>
<evidence type="ECO:0000256" key="6">
    <source>
        <dbReference type="SAM" id="MobiDB-lite"/>
    </source>
</evidence>
<feature type="compositionally biased region" description="Basic and acidic residues" evidence="6">
    <location>
        <begin position="848"/>
        <end position="860"/>
    </location>
</feature>
<feature type="compositionally biased region" description="Basic residues" evidence="6">
    <location>
        <begin position="152"/>
        <end position="162"/>
    </location>
</feature>
<dbReference type="AlphaFoldDB" id="A0A3B5QWF5"/>
<feature type="region of interest" description="Disordered" evidence="6">
    <location>
        <begin position="563"/>
        <end position="586"/>
    </location>
</feature>
<dbReference type="GO" id="GO:0045944">
    <property type="term" value="P:positive regulation of transcription by RNA polymerase II"/>
    <property type="evidence" value="ECO:0007669"/>
    <property type="project" value="TreeGrafter"/>
</dbReference>
<accession>A0A3B5QWF5</accession>
<dbReference type="InterPro" id="IPR031703">
    <property type="entry name" value="Lipin_mid"/>
</dbReference>
<comment type="catalytic activity">
    <reaction evidence="1">
        <text>a 1,2-diacyl-sn-glycero-3-phosphate + H2O = a 1,2-diacyl-sn-glycerol + phosphate</text>
        <dbReference type="Rhea" id="RHEA:27429"/>
        <dbReference type="ChEBI" id="CHEBI:15377"/>
        <dbReference type="ChEBI" id="CHEBI:17815"/>
        <dbReference type="ChEBI" id="CHEBI:43474"/>
        <dbReference type="ChEBI" id="CHEBI:58608"/>
        <dbReference type="EC" id="3.1.3.4"/>
    </reaction>
    <physiologicalReaction direction="left-to-right" evidence="1">
        <dbReference type="Rhea" id="RHEA:27430"/>
    </physiologicalReaction>
</comment>
<dbReference type="GO" id="GO:0009062">
    <property type="term" value="P:fatty acid catabolic process"/>
    <property type="evidence" value="ECO:0007669"/>
    <property type="project" value="TreeGrafter"/>
</dbReference>